<comment type="caution">
    <text evidence="2">The sequence shown here is derived from an EMBL/GenBank/DDBJ whole genome shotgun (WGS) entry which is preliminary data.</text>
</comment>
<reference evidence="3" key="1">
    <citation type="journal article" date="2019" name="Int. J. Syst. Evol. Microbiol.">
        <title>The Global Catalogue of Microorganisms (GCM) 10K type strain sequencing project: providing services to taxonomists for standard genome sequencing and annotation.</title>
        <authorList>
            <consortium name="The Broad Institute Genomics Platform"/>
            <consortium name="The Broad Institute Genome Sequencing Center for Infectious Disease"/>
            <person name="Wu L."/>
            <person name="Ma J."/>
        </authorList>
    </citation>
    <scope>NUCLEOTIDE SEQUENCE [LARGE SCALE GENOMIC DNA]</scope>
    <source>
        <strain evidence="3">JCM 10673</strain>
    </source>
</reference>
<feature type="signal peptide" evidence="1">
    <location>
        <begin position="1"/>
        <end position="28"/>
    </location>
</feature>
<sequence>MRKVRLVLAAASAGALAAVLALPGTATAAPTEWGACASGNVCFYTGDNGTGQKCSWSVADPDWTQGDIKCSWAETKNVQSVWNRGTSKSYTGVAYYRWADYNTRMGCTPQGKRGNLTGNGYKLKSHRWVDGNCG</sequence>
<protein>
    <recommendedName>
        <fullName evidence="4">Peptidase inhibitor family I36</fullName>
    </recommendedName>
</protein>
<name>A0ABP3Z4X8_9ACTN</name>
<feature type="chain" id="PRO_5045274834" description="Peptidase inhibitor family I36" evidence="1">
    <location>
        <begin position="29"/>
        <end position="134"/>
    </location>
</feature>
<evidence type="ECO:0000313" key="2">
    <source>
        <dbReference type="EMBL" id="GAA0915246.1"/>
    </source>
</evidence>
<dbReference type="Pfam" id="PF03995">
    <property type="entry name" value="Inhibitor_I36"/>
    <property type="match status" value="1"/>
</dbReference>
<evidence type="ECO:0000313" key="3">
    <source>
        <dbReference type="Proteomes" id="UP001501005"/>
    </source>
</evidence>
<keyword evidence="3" id="KW-1185">Reference proteome</keyword>
<gene>
    <name evidence="2" type="ORF">GCM10009549_30550</name>
</gene>
<evidence type="ECO:0000256" key="1">
    <source>
        <dbReference type="SAM" id="SignalP"/>
    </source>
</evidence>
<accession>A0ABP3Z4X8</accession>
<dbReference type="Proteomes" id="UP001501005">
    <property type="component" value="Unassembled WGS sequence"/>
</dbReference>
<dbReference type="RefSeq" id="WP_344050063.1">
    <property type="nucleotide sequence ID" value="NZ_BAAAHG010000022.1"/>
</dbReference>
<evidence type="ECO:0008006" key="4">
    <source>
        <dbReference type="Google" id="ProtNLM"/>
    </source>
</evidence>
<keyword evidence="1" id="KW-0732">Signal</keyword>
<dbReference type="EMBL" id="BAAAHG010000022">
    <property type="protein sequence ID" value="GAA0915246.1"/>
    <property type="molecule type" value="Genomic_DNA"/>
</dbReference>
<organism evidence="2 3">
    <name type="scientific">Streptomyces thermoalcalitolerans</name>
    <dbReference type="NCBI Taxonomy" id="65605"/>
    <lineage>
        <taxon>Bacteria</taxon>
        <taxon>Bacillati</taxon>
        <taxon>Actinomycetota</taxon>
        <taxon>Actinomycetes</taxon>
        <taxon>Kitasatosporales</taxon>
        <taxon>Streptomycetaceae</taxon>
        <taxon>Streptomyces</taxon>
    </lineage>
</organism>
<proteinExistence type="predicted"/>